<dbReference type="AlphaFoldDB" id="A0A0P0ZHU9"/>
<accession>A0A0P0ZHU9</accession>
<keyword evidence="1" id="KW-0614">Plasmid</keyword>
<proteinExistence type="predicted"/>
<sequence length="49" mass="5649">MVLLPYLQRQEKNRVSNVCLACLRQTAVEWVGFILNKTSLYPVRSLPVT</sequence>
<organism evidence="1">
    <name type="scientific">Erwinia amylovora</name>
    <name type="common">Fire blight bacteria</name>
    <dbReference type="NCBI Taxonomy" id="552"/>
    <lineage>
        <taxon>Bacteria</taxon>
        <taxon>Pseudomonadati</taxon>
        <taxon>Pseudomonadota</taxon>
        <taxon>Gammaproteobacteria</taxon>
        <taxon>Enterobacterales</taxon>
        <taxon>Erwiniaceae</taxon>
        <taxon>Erwinia</taxon>
    </lineage>
</organism>
<reference evidence="1" key="1">
    <citation type="submission" date="2013-11" db="EMBL/GenBank/DDBJ databases">
        <title>The novel cryptic plasmid pEA68 of Erwinia amylovora strain 692 and definition of a novel family of plasmids.</title>
        <authorList>
            <person name="Ismail E."/>
            <person name="Blom J."/>
            <person name="Bultreys A."/>
            <person name="Ivanovic M."/>
            <person name="Obradovic A."/>
            <person name="Van Doorn J."/>
            <person name="Bergsma-Vlami M."/>
            <person name="Maes M."/>
            <person name="Willems A."/>
            <person name="Stockwell V."/>
            <person name="Smits T.H.M."/>
            <person name="Pulawska J."/>
        </authorList>
    </citation>
    <scope>NUCLEOTIDE SEQUENCE [LARGE SCALE GENOMIC DNA]</scope>
    <source>
        <strain evidence="1">692</strain>
        <plasmid evidence="1">pEA29</plasmid>
    </source>
</reference>
<protein>
    <submittedName>
        <fullName evidence="1">Uncharacterized protein</fullName>
    </submittedName>
</protein>
<geneLocation type="plasmid" evidence="1">
    <name>pEA29</name>
</geneLocation>
<dbReference type="EMBL" id="HG813239">
    <property type="protein sequence ID" value="CDM08156.1"/>
    <property type="molecule type" value="Genomic_DNA"/>
</dbReference>
<gene>
    <name evidence="1" type="ORF">EAMY692_p20030</name>
</gene>
<evidence type="ECO:0000313" key="1">
    <source>
        <dbReference type="EMBL" id="CDM08156.1"/>
    </source>
</evidence>
<name>A0A0P0ZHU9_ERWAM</name>